<feature type="compositionally biased region" description="Basic and acidic residues" evidence="1">
    <location>
        <begin position="75"/>
        <end position="89"/>
    </location>
</feature>
<feature type="region of interest" description="Disordered" evidence="1">
    <location>
        <begin position="69"/>
        <end position="97"/>
    </location>
</feature>
<evidence type="ECO:0008006" key="4">
    <source>
        <dbReference type="Google" id="ProtNLM"/>
    </source>
</evidence>
<organism evidence="2 3">
    <name type="scientific">Actinoplanes regularis</name>
    <dbReference type="NCBI Taxonomy" id="52697"/>
    <lineage>
        <taxon>Bacteria</taxon>
        <taxon>Bacillati</taxon>
        <taxon>Actinomycetota</taxon>
        <taxon>Actinomycetes</taxon>
        <taxon>Micromonosporales</taxon>
        <taxon>Micromonosporaceae</taxon>
        <taxon>Actinoplanes</taxon>
    </lineage>
</organism>
<gene>
    <name evidence="2" type="ORF">SAMN06264365_110172</name>
</gene>
<evidence type="ECO:0000256" key="1">
    <source>
        <dbReference type="SAM" id="MobiDB-lite"/>
    </source>
</evidence>
<accession>A0A239BX47</accession>
<evidence type="ECO:0000313" key="3">
    <source>
        <dbReference type="Proteomes" id="UP000198415"/>
    </source>
</evidence>
<dbReference type="EMBL" id="FZNR01000010">
    <property type="protein sequence ID" value="SNS12219.1"/>
    <property type="molecule type" value="Genomic_DNA"/>
</dbReference>
<name>A0A239BX47_9ACTN</name>
<reference evidence="2 3" key="1">
    <citation type="submission" date="2017-06" db="EMBL/GenBank/DDBJ databases">
        <authorList>
            <person name="Kim H.J."/>
            <person name="Triplett B.A."/>
        </authorList>
    </citation>
    <scope>NUCLEOTIDE SEQUENCE [LARGE SCALE GENOMIC DNA]</scope>
    <source>
        <strain evidence="2 3">DSM 43151</strain>
    </source>
</reference>
<keyword evidence="3" id="KW-1185">Reference proteome</keyword>
<dbReference type="AlphaFoldDB" id="A0A239BX47"/>
<protein>
    <recommendedName>
        <fullName evidence="4">Transcriptional regulator</fullName>
    </recommendedName>
</protein>
<dbReference type="RefSeq" id="WP_143232538.1">
    <property type="nucleotide sequence ID" value="NZ_BOMU01000062.1"/>
</dbReference>
<sequence length="97" mass="10262">MITTLEANGYEPRTTEDGITLANCPFHRLARQHTELVCGMNLDLIDGLLDAVGATGLSARLDPGPDRCCVSISPADRKPADEKPTEKKPAAGKSAAD</sequence>
<dbReference type="OrthoDB" id="3399802at2"/>
<proteinExistence type="predicted"/>
<evidence type="ECO:0000313" key="2">
    <source>
        <dbReference type="EMBL" id="SNS12219.1"/>
    </source>
</evidence>
<dbReference type="Proteomes" id="UP000198415">
    <property type="component" value="Unassembled WGS sequence"/>
</dbReference>